<evidence type="ECO:0000256" key="2">
    <source>
        <dbReference type="ARBA" id="ARBA00022649"/>
    </source>
</evidence>
<dbReference type="Proteomes" id="UP001302329">
    <property type="component" value="Unassembled WGS sequence"/>
</dbReference>
<comment type="caution">
    <text evidence="3">The sequence shown here is derived from an EMBL/GenBank/DDBJ whole genome shotgun (WGS) entry which is preliminary data.</text>
</comment>
<keyword evidence="2" id="KW-1277">Toxin-antitoxin system</keyword>
<dbReference type="Gene3D" id="2.30.30.110">
    <property type="match status" value="1"/>
</dbReference>
<accession>A0ABU5SYG1</accession>
<evidence type="ECO:0000313" key="4">
    <source>
        <dbReference type="Proteomes" id="UP001302329"/>
    </source>
</evidence>
<dbReference type="PANTHER" id="PTHR33988:SF3">
    <property type="entry name" value="ENDORIBONUCLEASE TOXIN CHPB-RELATED"/>
    <property type="match status" value="1"/>
</dbReference>
<name>A0ABU5SYG1_9CYAN</name>
<reference evidence="3 4" key="1">
    <citation type="submission" date="2023-12" db="EMBL/GenBank/DDBJ databases">
        <title>Baltic Sea Cyanobacteria.</title>
        <authorList>
            <person name="Delbaje E."/>
            <person name="Fewer D.P."/>
            <person name="Shishido T.K."/>
        </authorList>
    </citation>
    <scope>NUCLEOTIDE SEQUENCE [LARGE SCALE GENOMIC DNA]</scope>
    <source>
        <strain evidence="3 4">UHCC 0281</strain>
    </source>
</reference>
<evidence type="ECO:0000256" key="1">
    <source>
        <dbReference type="ARBA" id="ARBA00007521"/>
    </source>
</evidence>
<dbReference type="NCBIfam" id="NF007386">
    <property type="entry name" value="PRK09907.1"/>
    <property type="match status" value="1"/>
</dbReference>
<dbReference type="SUPFAM" id="SSF50118">
    <property type="entry name" value="Cell growth inhibitor/plasmid maintenance toxic component"/>
    <property type="match status" value="1"/>
</dbReference>
<dbReference type="InterPro" id="IPR003477">
    <property type="entry name" value="PemK-like"/>
</dbReference>
<gene>
    <name evidence="3" type="primary">mazF</name>
    <name evidence="3" type="ORF">VB739_13390</name>
</gene>
<organism evidence="3 4">
    <name type="scientific">Cyanobium gracile UHCC 0281</name>
    <dbReference type="NCBI Taxonomy" id="3110309"/>
    <lineage>
        <taxon>Bacteria</taxon>
        <taxon>Bacillati</taxon>
        <taxon>Cyanobacteriota</taxon>
        <taxon>Cyanophyceae</taxon>
        <taxon>Synechococcales</taxon>
        <taxon>Prochlorococcaceae</taxon>
        <taxon>Cyanobium</taxon>
    </lineage>
</organism>
<dbReference type="EC" id="3.1.27.-" evidence="3"/>
<evidence type="ECO:0000313" key="3">
    <source>
        <dbReference type="EMBL" id="MEA5443550.1"/>
    </source>
</evidence>
<comment type="similarity">
    <text evidence="1">Belongs to the PemK/MazF family.</text>
</comment>
<dbReference type="EMBL" id="JAYGHY010000055">
    <property type="protein sequence ID" value="MEA5443550.1"/>
    <property type="molecule type" value="Genomic_DNA"/>
</dbReference>
<keyword evidence="4" id="KW-1185">Reference proteome</keyword>
<dbReference type="InterPro" id="IPR011067">
    <property type="entry name" value="Plasmid_toxin/cell-grow_inhib"/>
</dbReference>
<dbReference type="PANTHER" id="PTHR33988">
    <property type="entry name" value="ENDORIBONUCLEASE MAZF-RELATED"/>
    <property type="match status" value="1"/>
</dbReference>
<dbReference type="RefSeq" id="WP_323357532.1">
    <property type="nucleotide sequence ID" value="NZ_JAYGHY010000055.1"/>
</dbReference>
<keyword evidence="3" id="KW-0378">Hydrolase</keyword>
<dbReference type="Pfam" id="PF02452">
    <property type="entry name" value="PemK_toxin"/>
    <property type="match status" value="1"/>
</dbReference>
<proteinExistence type="inferred from homology"/>
<protein>
    <submittedName>
        <fullName evidence="3">Endoribonuclease MazF</fullName>
        <ecNumber evidence="3">3.1.27.-</ecNumber>
    </submittedName>
</protein>
<sequence length="119" mass="12966">MSPAYIPDRGDLVWLEFTPQSGSEQAGRRPALVISPKSYNGKVGLALFCPVTSRVKGYPFEVLLPEDSAVVGVVLADQLKSLDWRTRKACLIEKASPDVLVMVGARLLPLLDPDTLSTR</sequence>
<dbReference type="GO" id="GO:0016787">
    <property type="term" value="F:hydrolase activity"/>
    <property type="evidence" value="ECO:0007669"/>
    <property type="project" value="UniProtKB-KW"/>
</dbReference>